<organism evidence="1 2">
    <name type="scientific">Tuber aestivum</name>
    <name type="common">summer truffle</name>
    <dbReference type="NCBI Taxonomy" id="59557"/>
    <lineage>
        <taxon>Eukaryota</taxon>
        <taxon>Fungi</taxon>
        <taxon>Dikarya</taxon>
        <taxon>Ascomycota</taxon>
        <taxon>Pezizomycotina</taxon>
        <taxon>Pezizomycetes</taxon>
        <taxon>Pezizales</taxon>
        <taxon>Tuberaceae</taxon>
        <taxon>Tuber</taxon>
    </lineage>
</organism>
<protein>
    <submittedName>
        <fullName evidence="1">Uncharacterized protein</fullName>
    </submittedName>
</protein>
<dbReference type="Pfam" id="PF10294">
    <property type="entry name" value="Methyltransf_16"/>
    <property type="match status" value="1"/>
</dbReference>
<dbReference type="CDD" id="cd02440">
    <property type="entry name" value="AdoMet_MTases"/>
    <property type="match status" value="1"/>
</dbReference>
<dbReference type="EMBL" id="LN890949">
    <property type="protein sequence ID" value="CUS15196.1"/>
    <property type="molecule type" value="Genomic_DNA"/>
</dbReference>
<evidence type="ECO:0000313" key="1">
    <source>
        <dbReference type="EMBL" id="CUS15196.1"/>
    </source>
</evidence>
<dbReference type="GO" id="GO:0008757">
    <property type="term" value="F:S-adenosylmethionine-dependent methyltransferase activity"/>
    <property type="evidence" value="ECO:0007669"/>
    <property type="project" value="UniProtKB-ARBA"/>
</dbReference>
<dbReference type="SUPFAM" id="SSF53335">
    <property type="entry name" value="S-adenosyl-L-methionine-dependent methyltransferases"/>
    <property type="match status" value="1"/>
</dbReference>
<dbReference type="GO" id="GO:0005829">
    <property type="term" value="C:cytosol"/>
    <property type="evidence" value="ECO:0007669"/>
    <property type="project" value="TreeGrafter"/>
</dbReference>
<name>A0A292Q5W2_9PEZI</name>
<dbReference type="PANTHER" id="PTHR14614">
    <property type="entry name" value="HEPATOCELLULAR CARCINOMA-ASSOCIATED ANTIGEN"/>
    <property type="match status" value="1"/>
</dbReference>
<dbReference type="PANTHER" id="PTHR14614:SF156">
    <property type="entry name" value="PROTEIN-LYSINE N-METHYLTRANSFERASE EFM2"/>
    <property type="match status" value="1"/>
</dbReference>
<proteinExistence type="predicted"/>
<sequence>MLLCPINYLNCFLSTALIDLPSILGFLRYKLYPTMAPALTLPTPPPELEEAPLQGLHVLDLPALYTRPRVEDLLSTLNRLALAPTSWDKGGQGVVDPPGLSKWLTGIIASPLKWIGNDEVKEVVWEAVSTRLAERCGRTAMPSQTRTFQIPLPFSRKSISISLREPTLTADNLGLKTWASSYLLSKRLPLLDLPTFSSTARALELGAGTGLVGLAAAVIFKIPVLLTDLPDIVPNLQHNANTNSAPGTAISVSVMDWREGVYEVVSEGEKYDLVLAADPLYSPEHPGLLVGMVGKWLKRGRHSRVVVEMPLRDGYSSERVDFRGRMEKAGLEIRSEGVETGVDDWGAGGEVKCWWSVWGWNGDCEFYSVGTSDDVGLD</sequence>
<reference evidence="1" key="1">
    <citation type="submission" date="2015-10" db="EMBL/GenBank/DDBJ databases">
        <authorList>
            <person name="Regsiter A."/>
            <person name="william w."/>
        </authorList>
    </citation>
    <scope>NUCLEOTIDE SEQUENCE</scope>
    <source>
        <strain evidence="1">Montdore</strain>
    </source>
</reference>
<keyword evidence="2" id="KW-1185">Reference proteome</keyword>
<dbReference type="InterPro" id="IPR029063">
    <property type="entry name" value="SAM-dependent_MTases_sf"/>
</dbReference>
<dbReference type="AlphaFoldDB" id="A0A292Q5W2"/>
<evidence type="ECO:0000313" key="2">
    <source>
        <dbReference type="Proteomes" id="UP001412239"/>
    </source>
</evidence>
<dbReference type="Gene3D" id="3.40.50.150">
    <property type="entry name" value="Vaccinia Virus protein VP39"/>
    <property type="match status" value="1"/>
</dbReference>
<accession>A0A292Q5W2</accession>
<dbReference type="InterPro" id="IPR019410">
    <property type="entry name" value="Methyltransf_16"/>
</dbReference>
<gene>
    <name evidence="1" type="ORF">GSTUAT00000663001</name>
</gene>
<dbReference type="Proteomes" id="UP001412239">
    <property type="component" value="Unassembled WGS sequence"/>
</dbReference>